<dbReference type="EMBL" id="MLAK01001181">
    <property type="protein sequence ID" value="OHS96386.1"/>
    <property type="molecule type" value="Genomic_DNA"/>
</dbReference>
<reference evidence="1" key="1">
    <citation type="submission" date="2016-10" db="EMBL/GenBank/DDBJ databases">
        <authorList>
            <person name="Benchimol M."/>
            <person name="Almeida L.G."/>
            <person name="Vasconcelos A.T."/>
            <person name="Perreira-Neves A."/>
            <person name="Rosa I.A."/>
            <person name="Tasca T."/>
            <person name="Bogo M.R."/>
            <person name="de Souza W."/>
        </authorList>
    </citation>
    <scope>NUCLEOTIDE SEQUENCE [LARGE SCALE GENOMIC DNA]</scope>
    <source>
        <strain evidence="1">K</strain>
    </source>
</reference>
<evidence type="ECO:0000313" key="2">
    <source>
        <dbReference type="Proteomes" id="UP000179807"/>
    </source>
</evidence>
<organism evidence="1 2">
    <name type="scientific">Tritrichomonas foetus</name>
    <dbReference type="NCBI Taxonomy" id="1144522"/>
    <lineage>
        <taxon>Eukaryota</taxon>
        <taxon>Metamonada</taxon>
        <taxon>Parabasalia</taxon>
        <taxon>Tritrichomonadida</taxon>
        <taxon>Tritrichomonadidae</taxon>
        <taxon>Tritrichomonas</taxon>
    </lineage>
</organism>
<dbReference type="AlphaFoldDB" id="A0A1J4JB21"/>
<dbReference type="Proteomes" id="UP000179807">
    <property type="component" value="Unassembled WGS sequence"/>
</dbReference>
<gene>
    <name evidence="1" type="ORF">TRFO_37497</name>
</gene>
<protein>
    <submittedName>
        <fullName evidence="1">Uncharacterized protein</fullName>
    </submittedName>
</protein>
<accession>A0A1J4JB21</accession>
<proteinExistence type="predicted"/>
<keyword evidence="2" id="KW-1185">Reference proteome</keyword>
<dbReference type="VEuPathDB" id="TrichDB:TRFO_37497"/>
<dbReference type="OrthoDB" id="10627380at2759"/>
<evidence type="ECO:0000313" key="1">
    <source>
        <dbReference type="EMBL" id="OHS96386.1"/>
    </source>
</evidence>
<dbReference type="GeneID" id="94846160"/>
<name>A0A1J4JB21_9EUKA</name>
<comment type="caution">
    <text evidence="1">The sequence shown here is derived from an EMBL/GenBank/DDBJ whole genome shotgun (WGS) entry which is preliminary data.</text>
</comment>
<sequence length="276" mass="31719">MSAKVSLNLGEENDIELTLDYKIKNGDINLSFHDDEGEDYITDKLSQFTSIDVDDNNPLKLILRGIKVDRPILFQKENEASDFWTAIQKIAKLSALPGPKRSFVITMEPQQPGIGDYVPLVNFLNRTITSTYQTVKNIVGGKELELPKQEEIIETDGFKLGYIQGSISDLRIVDFDENIEISKNHQISNTNFNEVQIFKIWQKLLLPNNSNTDKLLEDYKNIELQWKTLSKGQWNHSFQLRNFVVQTEKSIKESPVLSKDPFDSITFDLLLSRMFL</sequence>
<dbReference type="RefSeq" id="XP_068349523.1">
    <property type="nucleotide sequence ID" value="XM_068511456.1"/>
</dbReference>